<dbReference type="InterPro" id="IPR029033">
    <property type="entry name" value="His_PPase_superfam"/>
</dbReference>
<dbReference type="AlphaFoldDB" id="A0A1I7RST0"/>
<gene>
    <name evidence="1" type="ORF">BXYJ_LOCUS11655</name>
</gene>
<accession>A0A1I7RST0</accession>
<sequence length="302" mass="34185">MTGRKPAQKNFYITTYPRLAPEKLRLILVRNGESCNRLAPDWHERAFDDGYKMIDSNQPVKVPISRPHADFKHDDFLTNVGLFTAETVGRYMEKIQLSPSAVISSPALRCVQSATALLKKSGDKTTKILIEPGLYEPMLFHKKCPPLMTLNALEEARFPVNTNHDPIMSLDMMRTLATQEGPHDFYNRVGQVVRTIMDGFDCNKEGTVIIVTHAPVIDAILRYMLRLYCPWSIADVIRLGVRYPFSGTVVLERDLGNSEKAKGKTWTLNPYVIPSFHCGFTNLQVEIPEVKPFFGAQATKQR</sequence>
<evidence type="ECO:0000313" key="3">
    <source>
        <dbReference type="Proteomes" id="UP000659654"/>
    </source>
</evidence>
<dbReference type="SMR" id="A0A1I7RST0"/>
<evidence type="ECO:0000313" key="1">
    <source>
        <dbReference type="EMBL" id="CAD5231559.1"/>
    </source>
</evidence>
<dbReference type="PANTHER" id="PTHR16469">
    <property type="entry name" value="UBIQUITIN-ASSOCIATED AND SH3 DOMAIN-CONTAINING BA-RELATED"/>
    <property type="match status" value="1"/>
</dbReference>
<reference evidence="4" key="1">
    <citation type="submission" date="2016-11" db="UniProtKB">
        <authorList>
            <consortium name="WormBaseParasite"/>
        </authorList>
    </citation>
    <scope>IDENTIFICATION</scope>
</reference>
<evidence type="ECO:0000313" key="4">
    <source>
        <dbReference type="WBParaSite" id="BXY_0378400.1"/>
    </source>
</evidence>
<dbReference type="InterPro" id="IPR013078">
    <property type="entry name" value="His_Pase_superF_clade-1"/>
</dbReference>
<dbReference type="InterPro" id="IPR051710">
    <property type="entry name" value="Phosphatase_SH3-domain"/>
</dbReference>
<organism evidence="2 4">
    <name type="scientific">Bursaphelenchus xylophilus</name>
    <name type="common">Pinewood nematode worm</name>
    <name type="synonym">Aphelenchoides xylophilus</name>
    <dbReference type="NCBI Taxonomy" id="6326"/>
    <lineage>
        <taxon>Eukaryota</taxon>
        <taxon>Metazoa</taxon>
        <taxon>Ecdysozoa</taxon>
        <taxon>Nematoda</taxon>
        <taxon>Chromadorea</taxon>
        <taxon>Rhabditida</taxon>
        <taxon>Tylenchina</taxon>
        <taxon>Tylenchomorpha</taxon>
        <taxon>Aphelenchoidea</taxon>
        <taxon>Aphelenchoididae</taxon>
        <taxon>Bursaphelenchus</taxon>
    </lineage>
</organism>
<dbReference type="WBParaSite" id="BXY_0378400.1">
    <property type="protein sequence ID" value="BXY_0378400.1"/>
    <property type="gene ID" value="BXY_0378400"/>
</dbReference>
<protein>
    <submittedName>
        <fullName evidence="1">(pine wood nematode) hypothetical protein</fullName>
    </submittedName>
</protein>
<dbReference type="Proteomes" id="UP000659654">
    <property type="component" value="Unassembled WGS sequence"/>
</dbReference>
<dbReference type="Proteomes" id="UP000095284">
    <property type="component" value="Unplaced"/>
</dbReference>
<reference evidence="1" key="2">
    <citation type="submission" date="2020-09" db="EMBL/GenBank/DDBJ databases">
        <authorList>
            <person name="Kikuchi T."/>
        </authorList>
    </citation>
    <scope>NUCLEOTIDE SEQUENCE</scope>
    <source>
        <strain evidence="1">Ka4C1</strain>
    </source>
</reference>
<evidence type="ECO:0000313" key="2">
    <source>
        <dbReference type="Proteomes" id="UP000095284"/>
    </source>
</evidence>
<dbReference type="Gene3D" id="3.40.50.1240">
    <property type="entry name" value="Phosphoglycerate mutase-like"/>
    <property type="match status" value="1"/>
</dbReference>
<dbReference type="Pfam" id="PF00300">
    <property type="entry name" value="His_Phos_1"/>
    <property type="match status" value="1"/>
</dbReference>
<dbReference type="CDD" id="cd07067">
    <property type="entry name" value="HP_PGM_like"/>
    <property type="match status" value="1"/>
</dbReference>
<keyword evidence="3" id="KW-1185">Reference proteome</keyword>
<dbReference type="OrthoDB" id="414418at2759"/>
<dbReference type="SUPFAM" id="SSF53254">
    <property type="entry name" value="Phosphoglycerate mutase-like"/>
    <property type="match status" value="1"/>
</dbReference>
<dbReference type="eggNOG" id="KOG3734">
    <property type="taxonomic scope" value="Eukaryota"/>
</dbReference>
<proteinExistence type="predicted"/>
<dbReference type="PANTHER" id="PTHR16469:SF27">
    <property type="entry name" value="UBIQUITIN-ASSOCIATED AND SH3 DOMAIN-CONTAINING BA-RELATED"/>
    <property type="match status" value="1"/>
</dbReference>
<dbReference type="EMBL" id="CAJFCV020000005">
    <property type="protein sequence ID" value="CAG9122813.1"/>
    <property type="molecule type" value="Genomic_DNA"/>
</dbReference>
<dbReference type="GO" id="GO:0016791">
    <property type="term" value="F:phosphatase activity"/>
    <property type="evidence" value="ECO:0007669"/>
    <property type="project" value="UniProtKB-ARBA"/>
</dbReference>
<dbReference type="Proteomes" id="UP000582659">
    <property type="component" value="Unassembled WGS sequence"/>
</dbReference>
<dbReference type="EMBL" id="CAJFDI010000005">
    <property type="protein sequence ID" value="CAD5231559.1"/>
    <property type="molecule type" value="Genomic_DNA"/>
</dbReference>
<name>A0A1I7RST0_BURXY</name>